<evidence type="ECO:0008006" key="3">
    <source>
        <dbReference type="Google" id="ProtNLM"/>
    </source>
</evidence>
<comment type="caution">
    <text evidence="1">The sequence shown here is derived from an EMBL/GenBank/DDBJ whole genome shotgun (WGS) entry which is preliminary data.</text>
</comment>
<dbReference type="AlphaFoldDB" id="A0A1F7GF20"/>
<accession>A0A1F7GF20</accession>
<name>A0A1F7GF20_9BACT</name>
<proteinExistence type="predicted"/>
<sequence>MDKVVYVCTGTCHAEVSDKEYEEGLTKCGTKDCTHFGHSFEKVLKCHECGAYFKPGDNHSHLA</sequence>
<evidence type="ECO:0000313" key="1">
    <source>
        <dbReference type="EMBL" id="OGK17521.1"/>
    </source>
</evidence>
<gene>
    <name evidence="1" type="ORF">A2774_00845</name>
</gene>
<organism evidence="1 2">
    <name type="scientific">Candidatus Roizmanbacteria bacterium RIFCSPHIGHO2_01_FULL_39_12c</name>
    <dbReference type="NCBI Taxonomy" id="1802031"/>
    <lineage>
        <taxon>Bacteria</taxon>
        <taxon>Candidatus Roizmaniibacteriota</taxon>
    </lineage>
</organism>
<dbReference type="EMBL" id="MFZG01000005">
    <property type="protein sequence ID" value="OGK17521.1"/>
    <property type="molecule type" value="Genomic_DNA"/>
</dbReference>
<evidence type="ECO:0000313" key="2">
    <source>
        <dbReference type="Proteomes" id="UP000177208"/>
    </source>
</evidence>
<reference evidence="1 2" key="1">
    <citation type="journal article" date="2016" name="Nat. Commun.">
        <title>Thousands of microbial genomes shed light on interconnected biogeochemical processes in an aquifer system.</title>
        <authorList>
            <person name="Anantharaman K."/>
            <person name="Brown C.T."/>
            <person name="Hug L.A."/>
            <person name="Sharon I."/>
            <person name="Castelle C.J."/>
            <person name="Probst A.J."/>
            <person name="Thomas B.C."/>
            <person name="Singh A."/>
            <person name="Wilkins M.J."/>
            <person name="Karaoz U."/>
            <person name="Brodie E.L."/>
            <person name="Williams K.H."/>
            <person name="Hubbard S.S."/>
            <person name="Banfield J.F."/>
        </authorList>
    </citation>
    <scope>NUCLEOTIDE SEQUENCE [LARGE SCALE GENOMIC DNA]</scope>
</reference>
<protein>
    <recommendedName>
        <fullName evidence="3">C2H2-type domain-containing protein</fullName>
    </recommendedName>
</protein>
<dbReference type="Proteomes" id="UP000177208">
    <property type="component" value="Unassembled WGS sequence"/>
</dbReference>